<dbReference type="InParanoid" id="A0A200R2V4"/>
<protein>
    <submittedName>
        <fullName evidence="3">Uncharacterized protein</fullName>
    </submittedName>
</protein>
<evidence type="ECO:0000256" key="1">
    <source>
        <dbReference type="ARBA" id="ARBA00022729"/>
    </source>
</evidence>
<dbReference type="FunCoup" id="A0A200R2V4">
    <property type="interactions" value="74"/>
</dbReference>
<feature type="chain" id="PRO_5012487724" evidence="2">
    <location>
        <begin position="23"/>
        <end position="120"/>
    </location>
</feature>
<gene>
    <name evidence="3" type="ORF">BVC80_9041g47</name>
</gene>
<dbReference type="Proteomes" id="UP000195402">
    <property type="component" value="Unassembled WGS sequence"/>
</dbReference>
<dbReference type="GO" id="GO:0001709">
    <property type="term" value="P:cell fate determination"/>
    <property type="evidence" value="ECO:0007669"/>
    <property type="project" value="TreeGrafter"/>
</dbReference>
<proteinExistence type="predicted"/>
<keyword evidence="4" id="KW-1185">Reference proteome</keyword>
<feature type="signal peptide" evidence="2">
    <location>
        <begin position="1"/>
        <end position="22"/>
    </location>
</feature>
<dbReference type="AlphaFoldDB" id="A0A200R2V4"/>
<dbReference type="STRING" id="56857.A0A200R2V4"/>
<name>A0A200R2V4_MACCD</name>
<comment type="caution">
    <text evidence="3">The sequence shown here is derived from an EMBL/GenBank/DDBJ whole genome shotgun (WGS) entry which is preliminary data.</text>
</comment>
<evidence type="ECO:0000313" key="4">
    <source>
        <dbReference type="Proteomes" id="UP000195402"/>
    </source>
</evidence>
<dbReference type="Pfam" id="PF24068">
    <property type="entry name" value="TPD1_C"/>
    <property type="match status" value="1"/>
</dbReference>
<keyword evidence="1 2" id="KW-0732">Signal</keyword>
<dbReference type="InterPro" id="IPR040361">
    <property type="entry name" value="TPD1"/>
</dbReference>
<organism evidence="3 4">
    <name type="scientific">Macleaya cordata</name>
    <name type="common">Five-seeded plume-poppy</name>
    <name type="synonym">Bocconia cordata</name>
    <dbReference type="NCBI Taxonomy" id="56857"/>
    <lineage>
        <taxon>Eukaryota</taxon>
        <taxon>Viridiplantae</taxon>
        <taxon>Streptophyta</taxon>
        <taxon>Embryophyta</taxon>
        <taxon>Tracheophyta</taxon>
        <taxon>Spermatophyta</taxon>
        <taxon>Magnoliopsida</taxon>
        <taxon>Ranunculales</taxon>
        <taxon>Papaveraceae</taxon>
        <taxon>Papaveroideae</taxon>
        <taxon>Macleaya</taxon>
    </lineage>
</organism>
<dbReference type="OrthoDB" id="603213at2759"/>
<sequence length="120" mass="13172">MAASLNTLFAIVILSLLGKGFCQCELRNITVTQTDTGGAIHGKSEYKVTVTNNCICSQYDVKLNTEGFSTTLEADPLIFNKETGLVKNGEPLYPHESIKFNYAWDTRFSLNPVSSRVACS</sequence>
<evidence type="ECO:0000256" key="2">
    <source>
        <dbReference type="SAM" id="SignalP"/>
    </source>
</evidence>
<dbReference type="OMA" id="ECHRELI"/>
<dbReference type="EMBL" id="MVGT01000455">
    <property type="protein sequence ID" value="OVA17041.1"/>
    <property type="molecule type" value="Genomic_DNA"/>
</dbReference>
<dbReference type="PANTHER" id="PTHR33184:SF72">
    <property type="entry name" value="BETA-1,3-N-ACETYLGLUCOSAMINYLTRANSFERASE FAMILY PROTEIN"/>
    <property type="match status" value="1"/>
</dbReference>
<reference evidence="3 4" key="1">
    <citation type="journal article" date="2017" name="Mol. Plant">
        <title>The Genome of Medicinal Plant Macleaya cordata Provides New Insights into Benzylisoquinoline Alkaloids Metabolism.</title>
        <authorList>
            <person name="Liu X."/>
            <person name="Liu Y."/>
            <person name="Huang P."/>
            <person name="Ma Y."/>
            <person name="Qing Z."/>
            <person name="Tang Q."/>
            <person name="Cao H."/>
            <person name="Cheng P."/>
            <person name="Zheng Y."/>
            <person name="Yuan Z."/>
            <person name="Zhou Y."/>
            <person name="Liu J."/>
            <person name="Tang Z."/>
            <person name="Zhuo Y."/>
            <person name="Zhang Y."/>
            <person name="Yu L."/>
            <person name="Huang J."/>
            <person name="Yang P."/>
            <person name="Peng Q."/>
            <person name="Zhang J."/>
            <person name="Jiang W."/>
            <person name="Zhang Z."/>
            <person name="Lin K."/>
            <person name="Ro D.K."/>
            <person name="Chen X."/>
            <person name="Xiong X."/>
            <person name="Shang Y."/>
            <person name="Huang S."/>
            <person name="Zeng J."/>
        </authorList>
    </citation>
    <scope>NUCLEOTIDE SEQUENCE [LARGE SCALE GENOMIC DNA]</scope>
    <source>
        <strain evidence="4">cv. BLH2017</strain>
        <tissue evidence="3">Root</tissue>
    </source>
</reference>
<evidence type="ECO:0000313" key="3">
    <source>
        <dbReference type="EMBL" id="OVA17041.1"/>
    </source>
</evidence>
<dbReference type="PANTHER" id="PTHR33184">
    <property type="entry name" value="PROTEIN TAPETUM DETERMINANT 1-LIKE-RELATED"/>
    <property type="match status" value="1"/>
</dbReference>
<accession>A0A200R2V4</accession>